<dbReference type="AlphaFoldDB" id="A0AAV5VEF5"/>
<accession>A0AAV5VEF5</accession>
<name>A0AAV5VEF5_9BILA</name>
<organism evidence="1 2">
    <name type="scientific">Pristionchus fissidentatus</name>
    <dbReference type="NCBI Taxonomy" id="1538716"/>
    <lineage>
        <taxon>Eukaryota</taxon>
        <taxon>Metazoa</taxon>
        <taxon>Ecdysozoa</taxon>
        <taxon>Nematoda</taxon>
        <taxon>Chromadorea</taxon>
        <taxon>Rhabditida</taxon>
        <taxon>Rhabditina</taxon>
        <taxon>Diplogasteromorpha</taxon>
        <taxon>Diplogasteroidea</taxon>
        <taxon>Neodiplogasteridae</taxon>
        <taxon>Pristionchus</taxon>
    </lineage>
</organism>
<proteinExistence type="predicted"/>
<evidence type="ECO:0000313" key="2">
    <source>
        <dbReference type="Proteomes" id="UP001432322"/>
    </source>
</evidence>
<feature type="non-terminal residue" evidence="1">
    <location>
        <position position="1"/>
    </location>
</feature>
<gene>
    <name evidence="1" type="ORF">PFISCL1PPCAC_7895</name>
</gene>
<keyword evidence="2" id="KW-1185">Reference proteome</keyword>
<comment type="caution">
    <text evidence="1">The sequence shown here is derived from an EMBL/GenBank/DDBJ whole genome shotgun (WGS) entry which is preliminary data.</text>
</comment>
<dbReference type="EMBL" id="BTSY01000002">
    <property type="protein sequence ID" value="GMT16598.1"/>
    <property type="molecule type" value="Genomic_DNA"/>
</dbReference>
<dbReference type="Proteomes" id="UP001432322">
    <property type="component" value="Unassembled WGS sequence"/>
</dbReference>
<reference evidence="1" key="1">
    <citation type="submission" date="2023-10" db="EMBL/GenBank/DDBJ databases">
        <title>Genome assembly of Pristionchus species.</title>
        <authorList>
            <person name="Yoshida K."/>
            <person name="Sommer R.J."/>
        </authorList>
    </citation>
    <scope>NUCLEOTIDE SEQUENCE</scope>
    <source>
        <strain evidence="1">RS5133</strain>
    </source>
</reference>
<feature type="non-terminal residue" evidence="1">
    <location>
        <position position="87"/>
    </location>
</feature>
<evidence type="ECO:0000313" key="1">
    <source>
        <dbReference type="EMBL" id="GMT16598.1"/>
    </source>
</evidence>
<protein>
    <submittedName>
        <fullName evidence="1">Uncharacterized protein</fullName>
    </submittedName>
</protein>
<sequence length="87" mass="9976">PLQIGLGYSRHEPLSGAMYNRSNTECCREIASAQVFFRIEIAPELLEVMAASSKWDYYSNLRKQNMTPSIVEGPSSHVWLREEVDDR</sequence>